<sequence length="72" mass="7903">MGMEFGRFPTFLGNKRASGMGIGSFGVVSKILLGKFFARNVAFREMQGNMLNGIAKPTFQINSFAQNKKNPV</sequence>
<organism evidence="1 2">
    <name type="scientific">Maribacter cobaltidurans</name>
    <dbReference type="NCBI Taxonomy" id="1178778"/>
    <lineage>
        <taxon>Bacteria</taxon>
        <taxon>Pseudomonadati</taxon>
        <taxon>Bacteroidota</taxon>
        <taxon>Flavobacteriia</taxon>
        <taxon>Flavobacteriales</taxon>
        <taxon>Flavobacteriaceae</taxon>
        <taxon>Maribacter</taxon>
    </lineage>
</organism>
<dbReference type="AlphaFoldDB" id="A0A223V8V0"/>
<protein>
    <submittedName>
        <fullName evidence="1">Uncharacterized protein</fullName>
    </submittedName>
</protein>
<gene>
    <name evidence="1" type="ORF">CJ263_15810</name>
</gene>
<proteinExistence type="predicted"/>
<accession>A0A223V8V0</accession>
<evidence type="ECO:0000313" key="2">
    <source>
        <dbReference type="Proteomes" id="UP000215244"/>
    </source>
</evidence>
<evidence type="ECO:0000313" key="1">
    <source>
        <dbReference type="EMBL" id="ASV31560.1"/>
    </source>
</evidence>
<keyword evidence="2" id="KW-1185">Reference proteome</keyword>
<reference evidence="1 2" key="1">
    <citation type="submission" date="2017-08" db="EMBL/GenBank/DDBJ databases">
        <title>The complete genome sequence of Maribacter sp. B1, isolated from deep-sea sediment.</title>
        <authorList>
            <person name="Wu Y.-H."/>
            <person name="Cheng H."/>
            <person name="Xu X.-W."/>
        </authorList>
    </citation>
    <scope>NUCLEOTIDE SEQUENCE [LARGE SCALE GENOMIC DNA]</scope>
    <source>
        <strain evidence="1 2">B1</strain>
    </source>
</reference>
<dbReference type="EMBL" id="CP022957">
    <property type="protein sequence ID" value="ASV31560.1"/>
    <property type="molecule type" value="Genomic_DNA"/>
</dbReference>
<dbReference type="Proteomes" id="UP000215244">
    <property type="component" value="Chromosome"/>
</dbReference>
<dbReference type="KEGG" id="marb:CJ263_15810"/>
<name>A0A223V8V0_9FLAO</name>